<keyword evidence="8" id="KW-1185">Reference proteome</keyword>
<feature type="domain" description="Cytochrome c" evidence="6">
    <location>
        <begin position="2"/>
        <end position="92"/>
    </location>
</feature>
<organism evidence="7 8">
    <name type="scientific">Telmatocola sphagniphila</name>
    <dbReference type="NCBI Taxonomy" id="1123043"/>
    <lineage>
        <taxon>Bacteria</taxon>
        <taxon>Pseudomonadati</taxon>
        <taxon>Planctomycetota</taxon>
        <taxon>Planctomycetia</taxon>
        <taxon>Gemmatales</taxon>
        <taxon>Gemmataceae</taxon>
    </lineage>
</organism>
<dbReference type="SUPFAM" id="SSF49785">
    <property type="entry name" value="Galactose-binding domain-like"/>
    <property type="match status" value="1"/>
</dbReference>
<dbReference type="InterPro" id="IPR008979">
    <property type="entry name" value="Galactose-bd-like_sf"/>
</dbReference>
<evidence type="ECO:0000256" key="2">
    <source>
        <dbReference type="ARBA" id="ARBA00022723"/>
    </source>
</evidence>
<dbReference type="InterPro" id="IPR036909">
    <property type="entry name" value="Cyt_c-like_dom_sf"/>
</dbReference>
<keyword evidence="1 4" id="KW-0349">Heme</keyword>
<dbReference type="GO" id="GO:0020037">
    <property type="term" value="F:heme binding"/>
    <property type="evidence" value="ECO:0007669"/>
    <property type="project" value="InterPro"/>
</dbReference>
<dbReference type="PANTHER" id="PTHR35889:SF3">
    <property type="entry name" value="F-BOX DOMAIN-CONTAINING PROTEIN"/>
    <property type="match status" value="1"/>
</dbReference>
<dbReference type="InterPro" id="IPR009056">
    <property type="entry name" value="Cyt_c-like_dom"/>
</dbReference>
<proteinExistence type="predicted"/>
<protein>
    <submittedName>
        <fullName evidence="7">DUF1553 domain-containing protein</fullName>
    </submittedName>
</protein>
<dbReference type="InterPro" id="IPR011429">
    <property type="entry name" value="Cyt_c_Planctomycete-type"/>
</dbReference>
<dbReference type="GO" id="GO:0046872">
    <property type="term" value="F:metal ion binding"/>
    <property type="evidence" value="ECO:0007669"/>
    <property type="project" value="UniProtKB-KW"/>
</dbReference>
<dbReference type="RefSeq" id="WP_213494236.1">
    <property type="nucleotide sequence ID" value="NZ_CP074694.1"/>
</dbReference>
<accession>A0A8E6B4R3</accession>
<dbReference type="GO" id="GO:0009055">
    <property type="term" value="F:electron transfer activity"/>
    <property type="evidence" value="ECO:0007669"/>
    <property type="project" value="InterPro"/>
</dbReference>
<evidence type="ECO:0000256" key="1">
    <source>
        <dbReference type="ARBA" id="ARBA00022617"/>
    </source>
</evidence>
<evidence type="ECO:0000259" key="6">
    <source>
        <dbReference type="PROSITE" id="PS51007"/>
    </source>
</evidence>
<dbReference type="Gene3D" id="2.60.120.260">
    <property type="entry name" value="Galactose-binding domain-like"/>
    <property type="match status" value="1"/>
</dbReference>
<dbReference type="EMBL" id="CP074694">
    <property type="protein sequence ID" value="QVL30365.1"/>
    <property type="molecule type" value="Genomic_DNA"/>
</dbReference>
<reference evidence="7" key="1">
    <citation type="submission" date="2021-05" db="EMBL/GenBank/DDBJ databases">
        <title>Complete genome sequence of the cellulolytic planctomycete Telmatocola sphagniphila SP2T and characterization of the first cellulase from planctomycetes.</title>
        <authorList>
            <person name="Rakitin A.L."/>
            <person name="Beletsky A.V."/>
            <person name="Naumoff D.G."/>
            <person name="Kulichevskaya I.S."/>
            <person name="Mardanov A.V."/>
            <person name="Ravin N.V."/>
            <person name="Dedysh S.N."/>
        </authorList>
    </citation>
    <scope>NUCLEOTIDE SEQUENCE</scope>
    <source>
        <strain evidence="7">SP2T</strain>
    </source>
</reference>
<evidence type="ECO:0000313" key="8">
    <source>
        <dbReference type="Proteomes" id="UP000676194"/>
    </source>
</evidence>
<dbReference type="InterPro" id="IPR022655">
    <property type="entry name" value="DUF1553"/>
</dbReference>
<gene>
    <name evidence="7" type="ORF">KIH39_16070</name>
</gene>
<dbReference type="AlphaFoldDB" id="A0A8E6B4R3"/>
<dbReference type="PANTHER" id="PTHR35889">
    <property type="entry name" value="CYCLOINULO-OLIGOSACCHARIDE FRUCTANOTRANSFERASE-RELATED"/>
    <property type="match status" value="1"/>
</dbReference>
<evidence type="ECO:0000256" key="4">
    <source>
        <dbReference type="PROSITE-ProRule" id="PRU00433"/>
    </source>
</evidence>
<keyword evidence="2 4" id="KW-0479">Metal-binding</keyword>
<dbReference type="InterPro" id="IPR000421">
    <property type="entry name" value="FA58C"/>
</dbReference>
<dbReference type="PROSITE" id="PS51007">
    <property type="entry name" value="CYTC"/>
    <property type="match status" value="1"/>
</dbReference>
<dbReference type="KEGG" id="tsph:KIH39_16070"/>
<dbReference type="Proteomes" id="UP000676194">
    <property type="component" value="Chromosome"/>
</dbReference>
<sequence>MNFEKEIQPIFQKHCYSCHGSEKQKGDLRFDRRDSFFKGGGSGPAIVAGKSEASLLMARIQSKNPEEQMPPQGDRLSSAEIRSIKNWIDRGADWPKTSDVDARLTHWAYQPVKRPDVPSLPKDSTAKNPIDNFLIQKLAQSHLKMNPEADKVTLLRRLKFDLLGLPPTPEEVQAFLKDNDPNAYEKCVDKFLAAPQFGERWARHWLDVVRFAETQGFEMNLFRPNAWPYRDYVIRSLNEDKPYDRFVKEQLAGDQLGQGEATGYLVAGAYDMVKGDPLLNAQQRADELHDIIGTTGTTFLGVTLGCARCHDHKFDPVSQADYYGLKAVFAGVQHGERPVKTGQTTVNPLLNEERFPAVEARYVRMTLLKTEGNAEPCIDELEIFTSGPASRNVALAKNGTKVTASGTLPGYAIHKLEFINDGQPGNSHSWISHQTGQGWVQFELPKVEKIDRVVWSRDRLGQFADRLAVAYRIEVAREPDHWQTVVKKDYTVSDGSSKLPYQIYAGRFTAPEKTHRLLRGEITAPKEEMAAAAPVSLGAKLQLPMNAPEEKRRLALADWIVDPKNPLTARVMVNRLWQHHFGAGIVATPSDFGINGAKPVHPELLDWLADEFVIGGWKMKRIHKLIVMSAAYRQASTPNSQGLAADTDARLLWRYPPARLEAEPLRDTILFISGKLDLTAGGPGFDLFEPNSNYVKVYIPKTKFGPPEWRRMIYMTKQRMRVDDTFGAFDCPDAGQTAPKRTNSTTAFQVLNLFNSPFMLQQAGFFAERIQKEAGKESRAQIQRAFWLAYQREPQEAEIGEAKKLIEKHGLKAFCLALFNTNEFLFVF</sequence>
<feature type="domain" description="F5/8 type C" evidence="5">
    <location>
        <begin position="388"/>
        <end position="539"/>
    </location>
</feature>
<dbReference type="Pfam" id="PF07587">
    <property type="entry name" value="PSD1"/>
    <property type="match status" value="1"/>
</dbReference>
<evidence type="ECO:0000256" key="3">
    <source>
        <dbReference type="ARBA" id="ARBA00023004"/>
    </source>
</evidence>
<dbReference type="Gene3D" id="1.10.760.10">
    <property type="entry name" value="Cytochrome c-like domain"/>
    <property type="match status" value="1"/>
</dbReference>
<dbReference type="InterPro" id="IPR011444">
    <property type="entry name" value="DUF1549"/>
</dbReference>
<dbReference type="SUPFAM" id="SSF46626">
    <property type="entry name" value="Cytochrome c"/>
    <property type="match status" value="1"/>
</dbReference>
<keyword evidence="3 4" id="KW-0408">Iron</keyword>
<name>A0A8E6B4R3_9BACT</name>
<dbReference type="Pfam" id="PF07635">
    <property type="entry name" value="PSCyt1"/>
    <property type="match status" value="1"/>
</dbReference>
<dbReference type="PROSITE" id="PS50022">
    <property type="entry name" value="FA58C_3"/>
    <property type="match status" value="1"/>
</dbReference>
<evidence type="ECO:0000313" key="7">
    <source>
        <dbReference type="EMBL" id="QVL30365.1"/>
    </source>
</evidence>
<dbReference type="Pfam" id="PF07583">
    <property type="entry name" value="PSCyt2"/>
    <property type="match status" value="1"/>
</dbReference>
<evidence type="ECO:0000259" key="5">
    <source>
        <dbReference type="PROSITE" id="PS50022"/>
    </source>
</evidence>